<evidence type="ECO:0000259" key="1">
    <source>
        <dbReference type="Pfam" id="PF04512"/>
    </source>
</evidence>
<dbReference type="EMBL" id="MH923363">
    <property type="protein sequence ID" value="QBQ01576.1"/>
    <property type="molecule type" value="Genomic_DNA"/>
</dbReference>
<reference evidence="2" key="1">
    <citation type="journal article" date="2019" name="Genomics">
        <title>Genome sequence analysis and organization of the Hyphantria cunea granulovirus (HycuGV-Hc1) from Turkey.</title>
        <authorList>
            <person name="Gencer D."/>
            <person name="Bayramoglu Z."/>
            <person name="Nalcacioglu R."/>
            <person name="Demirbag Z."/>
            <person name="Demir I."/>
        </authorList>
    </citation>
    <scope>NUCLEOTIDE SEQUENCE</scope>
    <source>
        <strain evidence="2">Hc1</strain>
    </source>
</reference>
<accession>A0AAE6D0A3</accession>
<gene>
    <name evidence="2" type="ORF">HycuGV_00023</name>
</gene>
<protein>
    <submittedName>
        <fullName evidence="2">Pep-2</fullName>
    </submittedName>
</protein>
<dbReference type="GO" id="GO:0005198">
    <property type="term" value="F:structural molecule activity"/>
    <property type="evidence" value="ECO:0007669"/>
    <property type="project" value="InterPro"/>
</dbReference>
<dbReference type="Proteomes" id="UP000831479">
    <property type="component" value="Segment"/>
</dbReference>
<keyword evidence="3" id="KW-1185">Reference proteome</keyword>
<evidence type="ECO:0000313" key="2">
    <source>
        <dbReference type="EMBL" id="QBQ01576.1"/>
    </source>
</evidence>
<dbReference type="GO" id="GO:0019028">
    <property type="term" value="C:viral capsid"/>
    <property type="evidence" value="ECO:0007669"/>
    <property type="project" value="InterPro"/>
</dbReference>
<sequence length="145" mass="15795">MSEYSCPFIKQFDGVGVPLIFNDMVLWVGADEALKILKISSHALHTVPESEKAPLSKLQPCGAETNKLYLTVLGVAALVSRQVNRGCATNDCITNDQSLPERANAFANVFLTDVIAEIRIGRLMCAISKKEDEIINLISGPSFEV</sequence>
<feature type="domain" description="Baculovirus polyhedron envelope protein PEP N-terminal" evidence="1">
    <location>
        <begin position="13"/>
        <end position="125"/>
    </location>
</feature>
<evidence type="ECO:0000313" key="3">
    <source>
        <dbReference type="Proteomes" id="UP000831479"/>
    </source>
</evidence>
<dbReference type="InterPro" id="IPR007600">
    <property type="entry name" value="Baculo_PEP_N"/>
</dbReference>
<organism evidence="2 3">
    <name type="scientific">Hyphantria cunea granulovirus</name>
    <dbReference type="NCBI Taxonomy" id="307448"/>
    <lineage>
        <taxon>Viruses</taxon>
        <taxon>Viruses incertae sedis</taxon>
        <taxon>Naldaviricetes</taxon>
        <taxon>Lefavirales</taxon>
        <taxon>Baculoviridae</taxon>
        <taxon>Betabaculovirus</taxon>
        <taxon>Betabaculovirus hycuneae</taxon>
    </lineage>
</organism>
<dbReference type="GO" id="GO:0019031">
    <property type="term" value="C:viral envelope"/>
    <property type="evidence" value="ECO:0007669"/>
    <property type="project" value="InterPro"/>
</dbReference>
<dbReference type="Pfam" id="PF04512">
    <property type="entry name" value="Baculo_PEP_N"/>
    <property type="match status" value="1"/>
</dbReference>
<proteinExistence type="predicted"/>
<name>A0AAE6D0A3_9BBAC</name>